<feature type="region of interest" description="Disordered" evidence="1">
    <location>
        <begin position="281"/>
        <end position="400"/>
    </location>
</feature>
<evidence type="ECO:0000256" key="1">
    <source>
        <dbReference type="SAM" id="MobiDB-lite"/>
    </source>
</evidence>
<feature type="region of interest" description="Disordered" evidence="1">
    <location>
        <begin position="165"/>
        <end position="192"/>
    </location>
</feature>
<accession>A0ABN9UET9</accession>
<feature type="compositionally biased region" description="Low complexity" evidence="1">
    <location>
        <begin position="861"/>
        <end position="881"/>
    </location>
</feature>
<feature type="compositionally biased region" description="Polar residues" evidence="1">
    <location>
        <begin position="661"/>
        <end position="675"/>
    </location>
</feature>
<organism evidence="2 3">
    <name type="scientific">Prorocentrum cordatum</name>
    <dbReference type="NCBI Taxonomy" id="2364126"/>
    <lineage>
        <taxon>Eukaryota</taxon>
        <taxon>Sar</taxon>
        <taxon>Alveolata</taxon>
        <taxon>Dinophyceae</taxon>
        <taxon>Prorocentrales</taxon>
        <taxon>Prorocentraceae</taxon>
        <taxon>Prorocentrum</taxon>
    </lineage>
</organism>
<feature type="compositionally biased region" description="Pro residues" evidence="1">
    <location>
        <begin position="751"/>
        <end position="765"/>
    </location>
</feature>
<reference evidence="2" key="1">
    <citation type="submission" date="2023-10" db="EMBL/GenBank/DDBJ databases">
        <authorList>
            <person name="Chen Y."/>
            <person name="Shah S."/>
            <person name="Dougan E. K."/>
            <person name="Thang M."/>
            <person name="Chan C."/>
        </authorList>
    </citation>
    <scope>NUCLEOTIDE SEQUENCE [LARGE SCALE GENOMIC DNA]</scope>
</reference>
<evidence type="ECO:0000313" key="2">
    <source>
        <dbReference type="EMBL" id="CAK0858062.1"/>
    </source>
</evidence>
<dbReference type="Gene3D" id="1.20.58.2220">
    <property type="entry name" value="Formin, FH2 domain"/>
    <property type="match status" value="1"/>
</dbReference>
<gene>
    <name evidence="2" type="ORF">PCOR1329_LOCUS47964</name>
</gene>
<feature type="region of interest" description="Disordered" evidence="1">
    <location>
        <begin position="449"/>
        <end position="563"/>
    </location>
</feature>
<feature type="compositionally biased region" description="Low complexity" evidence="1">
    <location>
        <begin position="677"/>
        <end position="693"/>
    </location>
</feature>
<feature type="region of interest" description="Disordered" evidence="1">
    <location>
        <begin position="240"/>
        <end position="261"/>
    </location>
</feature>
<feature type="compositionally biased region" description="Basic and acidic residues" evidence="1">
    <location>
        <begin position="55"/>
        <end position="69"/>
    </location>
</feature>
<feature type="region of interest" description="Disordered" evidence="1">
    <location>
        <begin position="40"/>
        <end position="69"/>
    </location>
</feature>
<dbReference type="InterPro" id="IPR042201">
    <property type="entry name" value="FH2_Formin_sf"/>
</dbReference>
<dbReference type="EMBL" id="CAUYUJ010015782">
    <property type="protein sequence ID" value="CAK0858062.1"/>
    <property type="molecule type" value="Genomic_DNA"/>
</dbReference>
<feature type="compositionally biased region" description="Basic and acidic residues" evidence="1">
    <location>
        <begin position="165"/>
        <end position="185"/>
    </location>
</feature>
<dbReference type="Proteomes" id="UP001189429">
    <property type="component" value="Unassembled WGS sequence"/>
</dbReference>
<comment type="caution">
    <text evidence="2">The sequence shown here is derived from an EMBL/GenBank/DDBJ whole genome shotgun (WGS) entry which is preliminary data.</text>
</comment>
<feature type="compositionally biased region" description="Low complexity" evidence="1">
    <location>
        <begin position="799"/>
        <end position="815"/>
    </location>
</feature>
<feature type="region of interest" description="Disordered" evidence="1">
    <location>
        <begin position="585"/>
        <end position="715"/>
    </location>
</feature>
<feature type="compositionally biased region" description="Low complexity" evidence="1">
    <location>
        <begin position="292"/>
        <end position="301"/>
    </location>
</feature>
<feature type="compositionally biased region" description="Basic and acidic residues" evidence="1">
    <location>
        <begin position="281"/>
        <end position="291"/>
    </location>
</feature>
<sequence>MGVVAQRREPPGWWGPACRRGLPPGLLVLAALCLTRRGTVRPGEAGPPTAAVDEQADHSEEARIRQAARRRAEEAARRLRLAEERERRRAEERMAAARRRAEAVTRQWRLGEEERQQLEEQAARIRDRDAFKRARRRARLAKSEAKQAGQLKAISREVQRVEQRAADLRQSEEEAMQRARQEEQRSAASGAVAVSLAAQRQRLEASERRAAERHARLEAVAMDRQKLIDKCAKLRERAKYKKEKARYKDQKLSAKTHRRLSAVERAQHRLEERCAAAREWQEEVAQRRQSEAEQLAAQARQQEQDEEERQLLASAERLDRLRRREDEKERKRQEADEKAAARQRKRAELEQQRRELAEAARAEKRRRREEADVQKLELARQTRAEEEREQQAAADDGRETSTAALLGAAGAAGWASLLTLALVRRRRCSRRPGDALGDAAGAHRRVRALAQRAGSTQRCGRPAGGPPPGRAHGGEPLASGLGAALQARGSSGVPPLAVPRPQPLASSPEGPPGDGCPGSALPRLGGPPCGPLDTVAPAEVVSQTPPRGSPRWHSRLSRLSRPPRGFTIDGWDAFFDKAGSGLEPLVTGEQTSSRALPSEGSYFIGDDDSAGLADRSSSMAESPGLSGCSAMGAPETLHDSSSEDCPSGQPLDSPPPATQLGPATSSLCELSQGVSDTAAAPDGAPTPTSATTAHARRRWSNRPGAAAGPEPNALPRSGLEAVIVGGSVPMSSAVAPARRRRQRAPETLTSPPAPPPGSGAQPAPPEARARATAQLAPLVLPAKAGPGRSSTPEPLGSGLRASASPRLLAAEASPKPAGPGAPAPREQAGVLPEPGPEPCPGHVAFFIGDASSDEESPPAEAQGPAPSLGAPAGEGAAAAAGRTERAGLPPSMEGEVQLARAALRTVRLACVELRASTRFQAAVAMLQGAARAALGSPAAPGFELEGLLQLADTRGASGLSVVHYVCLECHLADPGFLSGLQAELRHVPLAARAAGALAGIPEQLAGMDGVARAALRELGAGRGGHEASRTRAAVAACEHFLGRGGSEAAGGGGLGVGAIVLAEALLERFGQAWHEVSQGLCDAPLHEA</sequence>
<evidence type="ECO:0000313" key="3">
    <source>
        <dbReference type="Proteomes" id="UP001189429"/>
    </source>
</evidence>
<dbReference type="SUPFAM" id="SSF101447">
    <property type="entry name" value="Formin homology 2 domain (FH2 domain)"/>
    <property type="match status" value="1"/>
</dbReference>
<protein>
    <submittedName>
        <fullName evidence="2">Uncharacterized protein</fullName>
    </submittedName>
</protein>
<keyword evidence="3" id="KW-1185">Reference proteome</keyword>
<proteinExistence type="predicted"/>
<feature type="region of interest" description="Disordered" evidence="1">
    <location>
        <begin position="727"/>
        <end position="891"/>
    </location>
</feature>
<name>A0ABN9UET9_9DINO</name>
<feature type="compositionally biased region" description="Basic and acidic residues" evidence="1">
    <location>
        <begin position="316"/>
        <end position="399"/>
    </location>
</feature>